<dbReference type="EMBL" id="KN832005">
    <property type="protein sequence ID" value="KIN99452.1"/>
    <property type="molecule type" value="Genomic_DNA"/>
</dbReference>
<feature type="non-terminal residue" evidence="1">
    <location>
        <position position="65"/>
    </location>
</feature>
<proteinExistence type="predicted"/>
<gene>
    <name evidence="1" type="ORF">M404DRAFT_73784</name>
</gene>
<feature type="non-terminal residue" evidence="1">
    <location>
        <position position="1"/>
    </location>
</feature>
<reference evidence="2" key="2">
    <citation type="submission" date="2015-01" db="EMBL/GenBank/DDBJ databases">
        <title>Evolutionary Origins and Diversification of the Mycorrhizal Mutualists.</title>
        <authorList>
            <consortium name="DOE Joint Genome Institute"/>
            <consortium name="Mycorrhizal Genomics Consortium"/>
            <person name="Kohler A."/>
            <person name="Kuo A."/>
            <person name="Nagy L.G."/>
            <person name="Floudas D."/>
            <person name="Copeland A."/>
            <person name="Barry K.W."/>
            <person name="Cichocki N."/>
            <person name="Veneault-Fourrey C."/>
            <person name="LaButti K."/>
            <person name="Lindquist E.A."/>
            <person name="Lipzen A."/>
            <person name="Lundell T."/>
            <person name="Morin E."/>
            <person name="Murat C."/>
            <person name="Riley R."/>
            <person name="Ohm R."/>
            <person name="Sun H."/>
            <person name="Tunlid A."/>
            <person name="Henrissat B."/>
            <person name="Grigoriev I.V."/>
            <person name="Hibbett D.S."/>
            <person name="Martin F."/>
        </authorList>
    </citation>
    <scope>NUCLEOTIDE SEQUENCE [LARGE SCALE GENOMIC DNA]</scope>
    <source>
        <strain evidence="2">Marx 270</strain>
    </source>
</reference>
<organism evidence="1 2">
    <name type="scientific">Pisolithus tinctorius Marx 270</name>
    <dbReference type="NCBI Taxonomy" id="870435"/>
    <lineage>
        <taxon>Eukaryota</taxon>
        <taxon>Fungi</taxon>
        <taxon>Dikarya</taxon>
        <taxon>Basidiomycota</taxon>
        <taxon>Agaricomycotina</taxon>
        <taxon>Agaricomycetes</taxon>
        <taxon>Agaricomycetidae</taxon>
        <taxon>Boletales</taxon>
        <taxon>Sclerodermatineae</taxon>
        <taxon>Pisolithaceae</taxon>
        <taxon>Pisolithus</taxon>
    </lineage>
</organism>
<reference evidence="1 2" key="1">
    <citation type="submission" date="2014-04" db="EMBL/GenBank/DDBJ databases">
        <authorList>
            <consortium name="DOE Joint Genome Institute"/>
            <person name="Kuo A."/>
            <person name="Kohler A."/>
            <person name="Costa M.D."/>
            <person name="Nagy L.G."/>
            <person name="Floudas D."/>
            <person name="Copeland A."/>
            <person name="Barry K.W."/>
            <person name="Cichocki N."/>
            <person name="Veneault-Fourrey C."/>
            <person name="LaButti K."/>
            <person name="Lindquist E.A."/>
            <person name="Lipzen A."/>
            <person name="Lundell T."/>
            <person name="Morin E."/>
            <person name="Murat C."/>
            <person name="Sun H."/>
            <person name="Tunlid A."/>
            <person name="Henrissat B."/>
            <person name="Grigoriev I.V."/>
            <person name="Hibbett D.S."/>
            <person name="Martin F."/>
            <person name="Nordberg H.P."/>
            <person name="Cantor M.N."/>
            <person name="Hua S.X."/>
        </authorList>
    </citation>
    <scope>NUCLEOTIDE SEQUENCE [LARGE SCALE GENOMIC DNA]</scope>
    <source>
        <strain evidence="1 2">Marx 270</strain>
    </source>
</reference>
<dbReference type="OrthoDB" id="3242924at2759"/>
<dbReference type="AlphaFoldDB" id="A0A0C3IRA1"/>
<dbReference type="HOGENOM" id="CLU_2856006_0_0_1"/>
<dbReference type="Proteomes" id="UP000054217">
    <property type="component" value="Unassembled WGS sequence"/>
</dbReference>
<protein>
    <submittedName>
        <fullName evidence="1">Uncharacterized protein</fullName>
    </submittedName>
</protein>
<dbReference type="InParanoid" id="A0A0C3IRA1"/>
<sequence length="65" mass="7274">YGDLEKIFMLTLPPNKFFASLSDKMLILALITPWNTKGKDAVSENTYLLFCCATIVTNMQSLKAV</sequence>
<keyword evidence="2" id="KW-1185">Reference proteome</keyword>
<evidence type="ECO:0000313" key="1">
    <source>
        <dbReference type="EMBL" id="KIN99452.1"/>
    </source>
</evidence>
<evidence type="ECO:0000313" key="2">
    <source>
        <dbReference type="Proteomes" id="UP000054217"/>
    </source>
</evidence>
<accession>A0A0C3IRA1</accession>
<name>A0A0C3IRA1_PISTI</name>